<organism evidence="2 3">
    <name type="scientific">Methylorubrum extorquens</name>
    <name type="common">Methylobacterium dichloromethanicum</name>
    <name type="synonym">Methylobacterium extorquens</name>
    <dbReference type="NCBI Taxonomy" id="408"/>
    <lineage>
        <taxon>Bacteria</taxon>
        <taxon>Pseudomonadati</taxon>
        <taxon>Pseudomonadota</taxon>
        <taxon>Alphaproteobacteria</taxon>
        <taxon>Hyphomicrobiales</taxon>
        <taxon>Methylobacteriaceae</taxon>
        <taxon>Methylorubrum</taxon>
    </lineage>
</organism>
<dbReference type="EMBL" id="LT962688">
    <property type="protein sequence ID" value="SOR28154.1"/>
    <property type="molecule type" value="Genomic_DNA"/>
</dbReference>
<evidence type="ECO:0000256" key="1">
    <source>
        <dbReference type="SAM" id="MobiDB-lite"/>
    </source>
</evidence>
<reference evidence="3" key="1">
    <citation type="submission" date="2017-10" db="EMBL/GenBank/DDBJ databases">
        <authorList>
            <person name="Regsiter A."/>
            <person name="William W."/>
        </authorList>
    </citation>
    <scope>NUCLEOTIDE SEQUENCE [LARGE SCALE GENOMIC DNA]</scope>
</reference>
<feature type="region of interest" description="Disordered" evidence="1">
    <location>
        <begin position="1"/>
        <end position="23"/>
    </location>
</feature>
<dbReference type="AlphaFoldDB" id="A0A2N9ALC2"/>
<dbReference type="Proteomes" id="UP000233769">
    <property type="component" value="Chromosome tk0001"/>
</dbReference>
<protein>
    <submittedName>
        <fullName evidence="2">Uncharacterized protein</fullName>
    </submittedName>
</protein>
<accession>A0A2N9ALC2</accession>
<evidence type="ECO:0000313" key="2">
    <source>
        <dbReference type="EMBL" id="SOR28154.1"/>
    </source>
</evidence>
<proteinExistence type="predicted"/>
<name>A0A2N9ALC2_METEX</name>
<evidence type="ECO:0000313" key="3">
    <source>
        <dbReference type="Proteomes" id="UP000233769"/>
    </source>
</evidence>
<gene>
    <name evidence="2" type="ORF">TK0001_1552</name>
</gene>
<sequence>MPAGRGVSSRYRPSRPQIRSAEEGGLVRAKSLAATMARERCFVIASKEENIFQAILAITEVFKIRTG</sequence>